<keyword evidence="5" id="KW-1185">Reference proteome</keyword>
<dbReference type="EMBL" id="JPKY01000005">
    <property type="protein sequence ID" value="KFH48016.1"/>
    <property type="molecule type" value="Genomic_DNA"/>
</dbReference>
<name>A0A086TF84_HAPC1</name>
<keyword evidence="1" id="KW-0863">Zinc-finger</keyword>
<gene>
    <name evidence="4" type="ORF">ACRE_010280</name>
</gene>
<feature type="compositionally biased region" description="Acidic residues" evidence="2">
    <location>
        <begin position="527"/>
        <end position="539"/>
    </location>
</feature>
<dbReference type="OrthoDB" id="5001299at2759"/>
<dbReference type="GO" id="GO:0008270">
    <property type="term" value="F:zinc ion binding"/>
    <property type="evidence" value="ECO:0007669"/>
    <property type="project" value="UniProtKB-KW"/>
</dbReference>
<feature type="compositionally biased region" description="Polar residues" evidence="2">
    <location>
        <begin position="543"/>
        <end position="552"/>
    </location>
</feature>
<dbReference type="HOGENOM" id="CLU_493436_0_0_1"/>
<evidence type="ECO:0000313" key="5">
    <source>
        <dbReference type="Proteomes" id="UP000029964"/>
    </source>
</evidence>
<dbReference type="PROSITE" id="PS50089">
    <property type="entry name" value="ZF_RING_2"/>
    <property type="match status" value="1"/>
</dbReference>
<feature type="region of interest" description="Disordered" evidence="2">
    <location>
        <begin position="525"/>
        <end position="552"/>
    </location>
</feature>
<dbReference type="SUPFAM" id="SSF57850">
    <property type="entry name" value="RING/U-box"/>
    <property type="match status" value="1"/>
</dbReference>
<sequence length="552" mass="62984">MCLYVERWFVCPQHNSTGTPPEPSVPALPATPWISWEHGEAVDATDPVATGNVAPPGWTNVRHRMASKIRCASWVPFHCDLAPRETQYRLYKSPCPDCTGDDPCVTSALPYTSHDIYHAQLTETEEADKLLEDAVRAYWTGLMRFQSSVMHEMIPEFPTSTNRGVPDTMMDSYHFFCALACSEDASHIAPHEGDFPNCERCNNMRFAAAHNPLRALMQQEARVVWDNRTDDFNLELQQADEFGYIEQFRGFRHMEEGIRQDWYAEGPDHGGSRSRIELLEQIRDQLQAVGPEAESEADREYVLVNTWSRTVEIRCSFAKRISMLIDLDPGISSEFRDRLDRRIQSLLLPWPVLDENDETLIGDIDGLPTSETQALMSGVDRYFDPDRWTDRFFFEKQLIYIIEERKKTLRRNAVLSLRAADNYLAPLSTSWQRAAEKEAACVLCGDEWIPCDDVPSHLGVVQIPCCEKPFHRGCLKRLLRPWDGAPKCPYCRNDLRDTAGWFGDEFQETLAVVPEAREGFIISLTASDDDDDDDDDDDNNNNKDSSPSSPLR</sequence>
<organism evidence="4 5">
    <name type="scientific">Hapsidospora chrysogenum (strain ATCC 11550 / CBS 779.69 / DSM 880 / IAM 14645 / JCM 23072 / IMI 49137)</name>
    <name type="common">Acremonium chrysogenum</name>
    <dbReference type="NCBI Taxonomy" id="857340"/>
    <lineage>
        <taxon>Eukaryota</taxon>
        <taxon>Fungi</taxon>
        <taxon>Dikarya</taxon>
        <taxon>Ascomycota</taxon>
        <taxon>Pezizomycotina</taxon>
        <taxon>Sordariomycetes</taxon>
        <taxon>Hypocreomycetidae</taxon>
        <taxon>Hypocreales</taxon>
        <taxon>Bionectriaceae</taxon>
        <taxon>Hapsidospora</taxon>
    </lineage>
</organism>
<feature type="domain" description="RING-type" evidence="3">
    <location>
        <begin position="441"/>
        <end position="492"/>
    </location>
</feature>
<comment type="caution">
    <text evidence="4">The sequence shown here is derived from an EMBL/GenBank/DDBJ whole genome shotgun (WGS) entry which is preliminary data.</text>
</comment>
<accession>A0A086TF84</accession>
<protein>
    <recommendedName>
        <fullName evidence="3">RING-type domain-containing protein</fullName>
    </recommendedName>
</protein>
<dbReference type="InterPro" id="IPR013083">
    <property type="entry name" value="Znf_RING/FYVE/PHD"/>
</dbReference>
<dbReference type="AlphaFoldDB" id="A0A086TF84"/>
<dbReference type="InterPro" id="IPR001841">
    <property type="entry name" value="Znf_RING"/>
</dbReference>
<evidence type="ECO:0000313" key="4">
    <source>
        <dbReference type="EMBL" id="KFH48016.1"/>
    </source>
</evidence>
<evidence type="ECO:0000259" key="3">
    <source>
        <dbReference type="PROSITE" id="PS50089"/>
    </source>
</evidence>
<evidence type="ECO:0000256" key="2">
    <source>
        <dbReference type="SAM" id="MobiDB-lite"/>
    </source>
</evidence>
<keyword evidence="1" id="KW-0862">Zinc</keyword>
<proteinExistence type="predicted"/>
<dbReference type="Proteomes" id="UP000029964">
    <property type="component" value="Unassembled WGS sequence"/>
</dbReference>
<keyword evidence="1" id="KW-0479">Metal-binding</keyword>
<evidence type="ECO:0000256" key="1">
    <source>
        <dbReference type="PROSITE-ProRule" id="PRU00175"/>
    </source>
</evidence>
<reference evidence="5" key="1">
    <citation type="journal article" date="2014" name="Genome Announc.">
        <title>Genome sequence and annotation of Acremonium chrysogenum, producer of the beta-lactam antibiotic cephalosporin C.</title>
        <authorList>
            <person name="Terfehr D."/>
            <person name="Dahlmann T.A."/>
            <person name="Specht T."/>
            <person name="Zadra I."/>
            <person name="Kuernsteiner H."/>
            <person name="Kueck U."/>
        </authorList>
    </citation>
    <scope>NUCLEOTIDE SEQUENCE [LARGE SCALE GENOMIC DNA]</scope>
    <source>
        <strain evidence="5">ATCC 11550 / CBS 779.69 / DSM 880 / IAM 14645 / JCM 23072 / IMI 49137</strain>
    </source>
</reference>
<dbReference type="Gene3D" id="3.30.40.10">
    <property type="entry name" value="Zinc/RING finger domain, C3HC4 (zinc finger)"/>
    <property type="match status" value="1"/>
</dbReference>